<keyword evidence="4" id="KW-1185">Reference proteome</keyword>
<reference evidence="3 4" key="1">
    <citation type="journal article" date="2012" name="J. Bacteriol.">
        <title>Draft Genome Sequence of the Purple Photosynthetic Bacterium Phaeospirillum molischianum DSM120, a Particularly Versatile Bacterium.</title>
        <authorList>
            <person name="Duquesne K."/>
            <person name="Prima V."/>
            <person name="Ji B."/>
            <person name="Rouy Z."/>
            <person name="Medigue C."/>
            <person name="Talla E."/>
            <person name="Sturgis J.N."/>
        </authorList>
    </citation>
    <scope>NUCLEOTIDE SEQUENCE [LARGE SCALE GENOMIC DNA]</scope>
    <source>
        <strain evidence="4">DSM120</strain>
    </source>
</reference>
<organism evidence="3 4">
    <name type="scientific">Magnetospirillum molischianum DSM 120</name>
    <dbReference type="NCBI Taxonomy" id="1150626"/>
    <lineage>
        <taxon>Bacteria</taxon>
        <taxon>Pseudomonadati</taxon>
        <taxon>Pseudomonadota</taxon>
        <taxon>Alphaproteobacteria</taxon>
        <taxon>Rhodospirillales</taxon>
        <taxon>Rhodospirillaceae</taxon>
        <taxon>Magnetospirillum</taxon>
    </lineage>
</organism>
<protein>
    <recommendedName>
        <fullName evidence="2">PepSY domain-containing protein</fullName>
    </recommendedName>
</protein>
<dbReference type="OrthoDB" id="7365433at2"/>
<dbReference type="Proteomes" id="UP000004169">
    <property type="component" value="Unassembled WGS sequence"/>
</dbReference>
<feature type="chain" id="PRO_5003611726" description="PepSY domain-containing protein" evidence="1">
    <location>
        <begin position="24"/>
        <end position="88"/>
    </location>
</feature>
<evidence type="ECO:0000313" key="4">
    <source>
        <dbReference type="Proteomes" id="UP000004169"/>
    </source>
</evidence>
<accession>H8FS13</accession>
<keyword evidence="1" id="KW-0732">Signal</keyword>
<dbReference type="eggNOG" id="COG5591">
    <property type="taxonomic scope" value="Bacteria"/>
</dbReference>
<dbReference type="EMBL" id="CAHP01000019">
    <property type="protein sequence ID" value="CCG41151.1"/>
    <property type="molecule type" value="Genomic_DNA"/>
</dbReference>
<feature type="signal peptide" evidence="1">
    <location>
        <begin position="1"/>
        <end position="23"/>
    </location>
</feature>
<dbReference type="AlphaFoldDB" id="H8FS13"/>
<dbReference type="InterPro" id="IPR025711">
    <property type="entry name" value="PepSY"/>
</dbReference>
<gene>
    <name evidence="3" type="ORF">PHAMO_260018</name>
</gene>
<comment type="caution">
    <text evidence="3">The sequence shown here is derived from an EMBL/GenBank/DDBJ whole genome shotgun (WGS) entry which is preliminary data.</text>
</comment>
<name>H8FS13_MAGML</name>
<feature type="domain" description="PepSY" evidence="2">
    <location>
        <begin position="8"/>
        <end position="87"/>
    </location>
</feature>
<dbReference type="RefSeq" id="WP_002727997.1">
    <property type="nucleotide sequence ID" value="NZ_CAHP01000019.1"/>
</dbReference>
<proteinExistence type="predicted"/>
<dbReference type="Pfam" id="PF13670">
    <property type="entry name" value="PepSY_2"/>
    <property type="match status" value="1"/>
</dbReference>
<evidence type="ECO:0000313" key="3">
    <source>
        <dbReference type="EMBL" id="CCG41151.1"/>
    </source>
</evidence>
<evidence type="ECO:0000256" key="1">
    <source>
        <dbReference type="SAM" id="SignalP"/>
    </source>
</evidence>
<evidence type="ECO:0000259" key="2">
    <source>
        <dbReference type="Pfam" id="PF13670"/>
    </source>
</evidence>
<dbReference type="STRING" id="1150626.PHAMO_260018"/>
<sequence length="88" mass="9420">MMTRSIRILAALASLSFAAPAFAADLCKPADGPAKPESEIRAMLEGQGYQIRKIATEDGCIEMKGTDKAGKRAEVYVHPVTGEIVKVK</sequence>